<gene>
    <name evidence="5" type="primary">LOC109706122</name>
</gene>
<proteinExistence type="predicted"/>
<feature type="region of interest" description="Disordered" evidence="1">
    <location>
        <begin position="98"/>
        <end position="139"/>
    </location>
</feature>
<accession>A0A6P5EGF1</accession>
<dbReference type="InterPro" id="IPR012337">
    <property type="entry name" value="RNaseH-like_sf"/>
</dbReference>
<dbReference type="Proteomes" id="UP000515123">
    <property type="component" value="Unplaced"/>
</dbReference>
<dbReference type="AlphaFoldDB" id="A0A6P5EGF1"/>
<organism evidence="4 5">
    <name type="scientific">Ananas comosus</name>
    <name type="common">Pineapple</name>
    <name type="synonym">Ananas ananas</name>
    <dbReference type="NCBI Taxonomy" id="4615"/>
    <lineage>
        <taxon>Eukaryota</taxon>
        <taxon>Viridiplantae</taxon>
        <taxon>Streptophyta</taxon>
        <taxon>Embryophyta</taxon>
        <taxon>Tracheophyta</taxon>
        <taxon>Spermatophyta</taxon>
        <taxon>Magnoliopsida</taxon>
        <taxon>Liliopsida</taxon>
        <taxon>Poales</taxon>
        <taxon>Bromeliaceae</taxon>
        <taxon>Bromelioideae</taxon>
        <taxon>Ananas</taxon>
    </lineage>
</organism>
<evidence type="ECO:0000259" key="2">
    <source>
        <dbReference type="Pfam" id="PF04937"/>
    </source>
</evidence>
<dbReference type="Pfam" id="PF05699">
    <property type="entry name" value="Dimer_Tnp_hAT"/>
    <property type="match status" value="1"/>
</dbReference>
<feature type="domain" description="DUF659" evidence="2">
    <location>
        <begin position="214"/>
        <end position="364"/>
    </location>
</feature>
<sequence>MDSKATERDPAWKYVSLADNKVKNDLTCNFCGKVTRGGIYRAKQHIVGGFRNAKACGTCPPHVREEIKDFMTKKVAEKQQNEFMPDFEDVDHFDDNEEEDDVAELSAKGKRIQSKSSGCSIGSSKSAHKKPRQKGPMDLYFTPNAEKVIQDRKDGKMKQATINEVCRKELREKACKEVARWFYDAGIPFNAANYDSFHVALEAVGQYGPGLKPPSMYELRIPLLQKEVQQTKNSMNGHMEEWAKTGCSIMCDGWTDKRQRTLINFLVNSPMGTVFIESIDASNYSKTGEEMFKLLDKMVERIGEANVVQVVTDSASNNVLAGKLLEAKRPNLYWSPCAAHCIDLMLEDIGKMPEVHRTVKRATTLSSFIYARTGVVNMMRRFTAQRELLRPAVTRFATAFLTLQRLHKQKSNFRKMFTSDDWTKSKWAKEQAGKNATSIVLMPTFWTSIVYILKIFGPLVRVLRLVDGEKRPAMGYIYEAMDRAKEAIAKSFKERVEKYSEVFKIIDNRWQCQLHRPLHAAGHFLNPEFFYSNLEIYGDEEIMTGLYQAMQRLVSSAQEQDKICDQLSVYREAHGLFGTNMAIRQRKTKSPAEWWKLFGSSTPNLQKFAIRVLSLTCSASGCERNWSVFEHVSHQY</sequence>
<feature type="compositionally biased region" description="Low complexity" evidence="1">
    <location>
        <begin position="114"/>
        <end position="125"/>
    </location>
</feature>
<keyword evidence="4" id="KW-1185">Reference proteome</keyword>
<dbReference type="OrthoDB" id="649944at2759"/>
<dbReference type="PANTHER" id="PTHR32166">
    <property type="entry name" value="OSJNBA0013A04.12 PROTEIN"/>
    <property type="match status" value="1"/>
</dbReference>
<dbReference type="InterPro" id="IPR007021">
    <property type="entry name" value="DUF659"/>
</dbReference>
<dbReference type="RefSeq" id="XP_020082516.1">
    <property type="nucleotide sequence ID" value="XM_020226927.1"/>
</dbReference>
<evidence type="ECO:0000259" key="3">
    <source>
        <dbReference type="Pfam" id="PF05699"/>
    </source>
</evidence>
<evidence type="ECO:0000313" key="5">
    <source>
        <dbReference type="RefSeq" id="XP_020082516.1"/>
    </source>
</evidence>
<evidence type="ECO:0000256" key="1">
    <source>
        <dbReference type="SAM" id="MobiDB-lite"/>
    </source>
</evidence>
<dbReference type="Pfam" id="PF04937">
    <property type="entry name" value="DUF659"/>
    <property type="match status" value="1"/>
</dbReference>
<dbReference type="SUPFAM" id="SSF53098">
    <property type="entry name" value="Ribonuclease H-like"/>
    <property type="match status" value="1"/>
</dbReference>
<reference evidence="4" key="1">
    <citation type="journal article" date="2015" name="Nat. Genet.">
        <title>The pineapple genome and the evolution of CAM photosynthesis.</title>
        <authorList>
            <person name="Ming R."/>
            <person name="VanBuren R."/>
            <person name="Wai C.M."/>
            <person name="Tang H."/>
            <person name="Schatz M.C."/>
            <person name="Bowers J.E."/>
            <person name="Lyons E."/>
            <person name="Wang M.L."/>
            <person name="Chen J."/>
            <person name="Biggers E."/>
            <person name="Zhang J."/>
            <person name="Huang L."/>
            <person name="Zhang L."/>
            <person name="Miao W."/>
            <person name="Zhang J."/>
            <person name="Ye Z."/>
            <person name="Miao C."/>
            <person name="Lin Z."/>
            <person name="Wang H."/>
            <person name="Zhou H."/>
            <person name="Yim W.C."/>
            <person name="Priest H.D."/>
            <person name="Zheng C."/>
            <person name="Woodhouse M."/>
            <person name="Edger P.P."/>
            <person name="Guyot R."/>
            <person name="Guo H.B."/>
            <person name="Guo H."/>
            <person name="Zheng G."/>
            <person name="Singh R."/>
            <person name="Sharma A."/>
            <person name="Min X."/>
            <person name="Zheng Y."/>
            <person name="Lee H."/>
            <person name="Gurtowski J."/>
            <person name="Sedlazeck F.J."/>
            <person name="Harkess A."/>
            <person name="McKain M.R."/>
            <person name="Liao Z."/>
            <person name="Fang J."/>
            <person name="Liu J."/>
            <person name="Zhang X."/>
            <person name="Zhang Q."/>
            <person name="Hu W."/>
            <person name="Qin Y."/>
            <person name="Wang K."/>
            <person name="Chen L.Y."/>
            <person name="Shirley N."/>
            <person name="Lin Y.R."/>
            <person name="Liu L.Y."/>
            <person name="Hernandez A.G."/>
            <person name="Wright C.L."/>
            <person name="Bulone V."/>
            <person name="Tuskan G.A."/>
            <person name="Heath K."/>
            <person name="Zee F."/>
            <person name="Moore P.H."/>
            <person name="Sunkar R."/>
            <person name="Leebens-Mack J.H."/>
            <person name="Mockler T."/>
            <person name="Bennetzen J.L."/>
            <person name="Freeling M."/>
            <person name="Sankoff D."/>
            <person name="Paterson A.H."/>
            <person name="Zhu X."/>
            <person name="Yang X."/>
            <person name="Smith J.A."/>
            <person name="Cushman J.C."/>
            <person name="Paull R.E."/>
            <person name="Yu Q."/>
        </authorList>
    </citation>
    <scope>NUCLEOTIDE SEQUENCE [LARGE SCALE GENOMIC DNA]</scope>
    <source>
        <strain evidence="4">cv. F153</strain>
    </source>
</reference>
<dbReference type="GO" id="GO:0046983">
    <property type="term" value="F:protein dimerization activity"/>
    <property type="evidence" value="ECO:0007669"/>
    <property type="project" value="InterPro"/>
</dbReference>
<dbReference type="GeneID" id="109706122"/>
<dbReference type="InterPro" id="IPR008906">
    <property type="entry name" value="HATC_C_dom"/>
</dbReference>
<feature type="domain" description="HAT C-terminal dimerisation" evidence="3">
    <location>
        <begin position="588"/>
        <end position="629"/>
    </location>
</feature>
<dbReference type="PANTHER" id="PTHR32166:SF122">
    <property type="entry name" value="OS09G0499600 PROTEIN"/>
    <property type="match status" value="1"/>
</dbReference>
<evidence type="ECO:0000313" key="4">
    <source>
        <dbReference type="Proteomes" id="UP000515123"/>
    </source>
</evidence>
<protein>
    <submittedName>
        <fullName evidence="5">Uncharacterized protein LOC109706122</fullName>
    </submittedName>
</protein>
<reference evidence="5" key="2">
    <citation type="submission" date="2025-08" db="UniProtKB">
        <authorList>
            <consortium name="RefSeq"/>
        </authorList>
    </citation>
    <scope>IDENTIFICATION</scope>
    <source>
        <tissue evidence="5">Leaf</tissue>
    </source>
</reference>
<name>A0A6P5EGF1_ANACO</name>